<dbReference type="GO" id="GO:0016491">
    <property type="term" value="F:oxidoreductase activity"/>
    <property type="evidence" value="ECO:0007669"/>
    <property type="project" value="UniProtKB-KW"/>
</dbReference>
<dbReference type="FunFam" id="3.40.50.720:FF:000084">
    <property type="entry name" value="Short-chain dehydrogenase reductase"/>
    <property type="match status" value="1"/>
</dbReference>
<dbReference type="RefSeq" id="WP_110906973.1">
    <property type="nucleotide sequence ID" value="NZ_FXTJ01000001.1"/>
</dbReference>
<dbReference type="PRINTS" id="PR00081">
    <property type="entry name" value="GDHRDH"/>
</dbReference>
<organism evidence="5 6">
    <name type="scientific">Geodermatophilus aquaeductus</name>
    <dbReference type="NCBI Taxonomy" id="1564161"/>
    <lineage>
        <taxon>Bacteria</taxon>
        <taxon>Bacillati</taxon>
        <taxon>Actinomycetota</taxon>
        <taxon>Actinomycetes</taxon>
        <taxon>Geodermatophilales</taxon>
        <taxon>Geodermatophilaceae</taxon>
        <taxon>Geodermatophilus</taxon>
    </lineage>
</organism>
<dbReference type="Gene3D" id="3.40.50.720">
    <property type="entry name" value="NAD(P)-binding Rossmann-like Domain"/>
    <property type="match status" value="1"/>
</dbReference>
<dbReference type="Pfam" id="PF00106">
    <property type="entry name" value="adh_short"/>
    <property type="match status" value="1"/>
</dbReference>
<dbReference type="EMBL" id="FXTJ01000001">
    <property type="protein sequence ID" value="SMO43367.1"/>
    <property type="molecule type" value="Genomic_DNA"/>
</dbReference>
<dbReference type="InterPro" id="IPR023985">
    <property type="entry name" value="SDR_subfam_1"/>
</dbReference>
<keyword evidence="2" id="KW-0560">Oxidoreductase</keyword>
<keyword evidence="6" id="KW-1185">Reference proteome</keyword>
<evidence type="ECO:0000256" key="3">
    <source>
        <dbReference type="ARBA" id="ARBA00023027"/>
    </source>
</evidence>
<dbReference type="Proteomes" id="UP000317484">
    <property type="component" value="Unassembled WGS sequence"/>
</dbReference>
<dbReference type="InterPro" id="IPR002347">
    <property type="entry name" value="SDR_fam"/>
</dbReference>
<evidence type="ECO:0000256" key="2">
    <source>
        <dbReference type="ARBA" id="ARBA00023002"/>
    </source>
</evidence>
<dbReference type="NCBIfam" id="NF009467">
    <property type="entry name" value="PRK12826.1-3"/>
    <property type="match status" value="1"/>
</dbReference>
<protein>
    <submittedName>
        <fullName evidence="5">(+)-trans-carveol dehydrogenase</fullName>
    </submittedName>
</protein>
<proteinExistence type="inferred from homology"/>
<comment type="similarity">
    <text evidence="1 4">Belongs to the short-chain dehydrogenases/reductases (SDR) family.</text>
</comment>
<dbReference type="SUPFAM" id="SSF51735">
    <property type="entry name" value="NAD(P)-binding Rossmann-fold domains"/>
    <property type="match status" value="1"/>
</dbReference>
<gene>
    <name evidence="5" type="ORF">SAMN06273567_101629</name>
</gene>
<evidence type="ECO:0000256" key="4">
    <source>
        <dbReference type="RuleBase" id="RU000363"/>
    </source>
</evidence>
<dbReference type="NCBIfam" id="TIGR03971">
    <property type="entry name" value="SDR_subfam_1"/>
    <property type="match status" value="1"/>
</dbReference>
<name>A0A521B8G8_9ACTN</name>
<dbReference type="CDD" id="cd05233">
    <property type="entry name" value="SDR_c"/>
    <property type="match status" value="1"/>
</dbReference>
<dbReference type="PANTHER" id="PTHR24321">
    <property type="entry name" value="DEHYDROGENASES, SHORT CHAIN"/>
    <property type="match status" value="1"/>
</dbReference>
<reference evidence="5 6" key="1">
    <citation type="submission" date="2017-05" db="EMBL/GenBank/DDBJ databases">
        <authorList>
            <person name="Varghese N."/>
            <person name="Submissions S."/>
        </authorList>
    </citation>
    <scope>NUCLEOTIDE SEQUENCE [LARGE SCALE GENOMIC DNA]</scope>
    <source>
        <strain evidence="5 6">DSM 46834</strain>
    </source>
</reference>
<evidence type="ECO:0000313" key="5">
    <source>
        <dbReference type="EMBL" id="SMO43367.1"/>
    </source>
</evidence>
<dbReference type="PANTHER" id="PTHR24321:SF8">
    <property type="entry name" value="ESTRADIOL 17-BETA-DEHYDROGENASE 8-RELATED"/>
    <property type="match status" value="1"/>
</dbReference>
<evidence type="ECO:0000313" key="6">
    <source>
        <dbReference type="Proteomes" id="UP000317484"/>
    </source>
</evidence>
<dbReference type="AlphaFoldDB" id="A0A521B8G8"/>
<dbReference type="PROSITE" id="PS00061">
    <property type="entry name" value="ADH_SHORT"/>
    <property type="match status" value="1"/>
</dbReference>
<accession>A0A521B8G8</accession>
<dbReference type="InterPro" id="IPR036291">
    <property type="entry name" value="NAD(P)-bd_dom_sf"/>
</dbReference>
<evidence type="ECO:0000256" key="1">
    <source>
        <dbReference type="ARBA" id="ARBA00006484"/>
    </source>
</evidence>
<dbReference type="InterPro" id="IPR020904">
    <property type="entry name" value="Sc_DH/Rdtase_CS"/>
</dbReference>
<sequence>MGKLDGKVAFITGAARGQGRSHALRLAQEGADVIAVDRCADVPTVGYPMATEADLAETVRQVEALDRRIVARTADVRDTAALKAAVDEGVAELGRLDIVLANAGIASFAPVEDLTDEMWDEMIDINLTGVFKTVRAAIPHLRAHGQGGAIVLTSSTAGIKGLGNLAHYVAAKHGVVGLVKTFANEFAPDMIRVNSVHPTAVSTDMIHNRKTYGNFVPDKPEDEVTQDDVAPLFQGLNAMPVPWVETADISNAIVWLVSDDARYVTGVQLPVDAGSVIK</sequence>
<keyword evidence="3" id="KW-0520">NAD</keyword>
<dbReference type="PRINTS" id="PR00080">
    <property type="entry name" value="SDRFAMILY"/>
</dbReference>